<sequence>MRSKEQYIERLKGMKHNLYFNGEKIGRDHEVIAPSLNVMGRTFEAAQDPEMEDLCTAESHLTGEKINRFCHVHQSVDDLHKKQDMTRELCRGVGYCIQRCMGVDALNAVNAVSFEADKANKGKTNYHQNFLKWLERFQKEDLVATCAQTDVKGERMKRPIEQSDPDAYVHVVERREDGIVVRGCKVHITQASTADEIIVIPTRALGPDEGDYAVAFAVPGDHEGVKQVIHVHNPRDRKEIKRGFEPGYIDSYVIFDDVFVPWERVFLCGETQHGGICALLFALFHRHSYSGCKPAVGDIIMGMAAMAAEVNGIEKAPHVREKLAELIMITELGYAAGFTASAKGKPEVYMPGYGSVPYGPGGYIPDSIYANVGRCLSGESVFHEQEILCDIAGGMPATFPYEADLLNEEIKPFMEKYLKRNPDMEVEDQVKFWMYLSEMTCSSYGSSLTMGGFHGGGSPVMEQIAITSQYDVKARKDIVRNLAGMSPAKKSGKK</sequence>
<evidence type="ECO:0000256" key="3">
    <source>
        <dbReference type="ARBA" id="ARBA00023002"/>
    </source>
</evidence>
<dbReference type="RefSeq" id="WP_103116850.1">
    <property type="nucleotide sequence ID" value="NZ_PPFX01000060.1"/>
</dbReference>
<dbReference type="InterPro" id="IPR046373">
    <property type="entry name" value="Acyl-CoA_Oxase/DH_mid-dom_sf"/>
</dbReference>
<dbReference type="GO" id="GO:0016627">
    <property type="term" value="F:oxidoreductase activity, acting on the CH-CH group of donors"/>
    <property type="evidence" value="ECO:0007669"/>
    <property type="project" value="InterPro"/>
</dbReference>
<feature type="domain" description="HpaB/PvcC/4-BUDH C-terminal" evidence="5">
    <location>
        <begin position="280"/>
        <end position="484"/>
    </location>
</feature>
<dbReference type="Gene3D" id="1.10.3140.10">
    <property type="entry name" value="4-hydroxybutyryl-coa dehydratase, domain 1"/>
    <property type="match status" value="1"/>
</dbReference>
<feature type="domain" description="HpaB/PvcC/4-BUDH N-terminal" evidence="6">
    <location>
        <begin position="4"/>
        <end position="267"/>
    </location>
</feature>
<proteinExistence type="predicted"/>
<name>A0A2K2H5N3_9BACT</name>
<dbReference type="PIRSF" id="PIRSF000331">
    <property type="entry name" value="HpaA_HpaB"/>
    <property type="match status" value="1"/>
</dbReference>
<organism evidence="7 8">
    <name type="scientific">Geothermobacter hydrogeniphilus</name>
    <dbReference type="NCBI Taxonomy" id="1969733"/>
    <lineage>
        <taxon>Bacteria</taxon>
        <taxon>Pseudomonadati</taxon>
        <taxon>Thermodesulfobacteriota</taxon>
        <taxon>Desulfuromonadia</taxon>
        <taxon>Desulfuromonadales</taxon>
        <taxon>Geothermobacteraceae</taxon>
        <taxon>Geothermobacter</taxon>
    </lineage>
</organism>
<keyword evidence="1" id="KW-0285">Flavoprotein</keyword>
<reference evidence="7 8" key="1">
    <citation type="journal article" date="2018" name="Genome Announc.">
        <title>Genome Sequence of Geothermobacter sp. HR-1 Iron Reducer from the Loihi Seamount.</title>
        <authorList>
            <person name="Smith H."/>
            <person name="Abuyen K."/>
            <person name="Tremblay J."/>
            <person name="Savalia P."/>
            <person name="Perez-Rodriguez I."/>
            <person name="Emerson D."/>
            <person name="Tully B."/>
            <person name="Amend J."/>
        </authorList>
    </citation>
    <scope>NUCLEOTIDE SEQUENCE [LARGE SCALE GENOMIC DNA]</scope>
    <source>
        <strain evidence="7 8">HR-1</strain>
    </source>
</reference>
<dbReference type="Proteomes" id="UP000236340">
    <property type="component" value="Unassembled WGS sequence"/>
</dbReference>
<gene>
    <name evidence="7" type="ORF">C2E25_16685</name>
</gene>
<evidence type="ECO:0000259" key="6">
    <source>
        <dbReference type="Pfam" id="PF11794"/>
    </source>
</evidence>
<dbReference type="InterPro" id="IPR024674">
    <property type="entry name" value="HpaB/PvcC/4-BUDH_N"/>
</dbReference>
<dbReference type="AlphaFoldDB" id="A0A2K2H5N3"/>
<accession>A0A2K2H5N3</accession>
<protein>
    <submittedName>
        <fullName evidence="7">Aromatic ring hydroxylase</fullName>
    </submittedName>
</protein>
<evidence type="ECO:0000259" key="5">
    <source>
        <dbReference type="Pfam" id="PF03241"/>
    </source>
</evidence>
<keyword evidence="2 4" id="KW-0274">FAD</keyword>
<dbReference type="Gene3D" id="1.20.140.10">
    <property type="entry name" value="Butyryl-CoA Dehydrogenase, subunit A, domain 3"/>
    <property type="match status" value="1"/>
</dbReference>
<evidence type="ECO:0000256" key="4">
    <source>
        <dbReference type="PIRSR" id="PIRSR000331-2"/>
    </source>
</evidence>
<dbReference type="InterPro" id="IPR004925">
    <property type="entry name" value="HpaB/PvcC/4-BUDH"/>
</dbReference>
<dbReference type="Pfam" id="PF03241">
    <property type="entry name" value="HpaB"/>
    <property type="match status" value="1"/>
</dbReference>
<evidence type="ECO:0000256" key="1">
    <source>
        <dbReference type="ARBA" id="ARBA00022630"/>
    </source>
</evidence>
<dbReference type="InterPro" id="IPR036250">
    <property type="entry name" value="AcylCo_DH-like_C"/>
</dbReference>
<dbReference type="InterPro" id="IPR024719">
    <property type="entry name" value="HpaB/PvcC/4-BUDH_C"/>
</dbReference>
<dbReference type="SUPFAM" id="SSF47203">
    <property type="entry name" value="Acyl-CoA dehydrogenase C-terminal domain-like"/>
    <property type="match status" value="1"/>
</dbReference>
<comment type="caution">
    <text evidence="7">The sequence shown here is derived from an EMBL/GenBank/DDBJ whole genome shotgun (WGS) entry which is preliminary data.</text>
</comment>
<evidence type="ECO:0000313" key="7">
    <source>
        <dbReference type="EMBL" id="PNU18634.1"/>
    </source>
</evidence>
<dbReference type="PANTHER" id="PTHR36117:SF3">
    <property type="entry name" value="4-HYDROXYPHENYLACETATE 3-MONOOXYGENASE-RELATED"/>
    <property type="match status" value="1"/>
</dbReference>
<dbReference type="Gene3D" id="2.40.110.10">
    <property type="entry name" value="Butyryl-CoA Dehydrogenase, subunit A, domain 2"/>
    <property type="match status" value="1"/>
</dbReference>
<dbReference type="Pfam" id="PF11794">
    <property type="entry name" value="HpaB_N"/>
    <property type="match status" value="1"/>
</dbReference>
<dbReference type="InterPro" id="IPR009100">
    <property type="entry name" value="AcylCoA_DH/oxidase_NM_dom_sf"/>
</dbReference>
<evidence type="ECO:0000256" key="2">
    <source>
        <dbReference type="ARBA" id="ARBA00022827"/>
    </source>
</evidence>
<dbReference type="OrthoDB" id="7233724at2"/>
<dbReference type="SUPFAM" id="SSF56645">
    <property type="entry name" value="Acyl-CoA dehydrogenase NM domain-like"/>
    <property type="match status" value="1"/>
</dbReference>
<feature type="binding site" evidence="4">
    <location>
        <position position="189"/>
    </location>
    <ligand>
        <name>FAD</name>
        <dbReference type="ChEBI" id="CHEBI:57692"/>
    </ligand>
</feature>
<evidence type="ECO:0000313" key="8">
    <source>
        <dbReference type="Proteomes" id="UP000236340"/>
    </source>
</evidence>
<dbReference type="EMBL" id="PPFX01000060">
    <property type="protein sequence ID" value="PNU18634.1"/>
    <property type="molecule type" value="Genomic_DNA"/>
</dbReference>
<keyword evidence="3" id="KW-0560">Oxidoreductase</keyword>
<dbReference type="PANTHER" id="PTHR36117">
    <property type="entry name" value="4-HYDROXYPHENYLACETATE 3-MONOOXYGENASE-RELATED"/>
    <property type="match status" value="1"/>
</dbReference>